<reference evidence="7 8" key="1">
    <citation type="submission" date="2020-02" db="EMBL/GenBank/DDBJ databases">
        <authorList>
            <person name="Ma Q."/>
            <person name="Huang Y."/>
            <person name="Song X."/>
            <person name="Pei D."/>
        </authorList>
    </citation>
    <scope>NUCLEOTIDE SEQUENCE [LARGE SCALE GENOMIC DNA]</scope>
    <source>
        <strain evidence="7">Sxm20200214</strain>
        <tissue evidence="7">Leaf</tissue>
    </source>
</reference>
<keyword evidence="5" id="KW-0472">Membrane</keyword>
<dbReference type="GO" id="GO:0004674">
    <property type="term" value="F:protein serine/threonine kinase activity"/>
    <property type="evidence" value="ECO:0007669"/>
    <property type="project" value="UniProtKB-UniRule"/>
</dbReference>
<keyword evidence="4" id="KW-0808">Transferase</keyword>
<dbReference type="SMART" id="SM00220">
    <property type="entry name" value="S_TKc"/>
    <property type="match status" value="1"/>
</dbReference>
<evidence type="ECO:0000256" key="2">
    <source>
        <dbReference type="ARBA" id="ARBA00022840"/>
    </source>
</evidence>
<protein>
    <recommendedName>
        <fullName evidence="4">Casein kinase II subunit alpha</fullName>
        <shortName evidence="4">CK II alpha</shortName>
        <ecNumber evidence="4">2.7.11.1</ecNumber>
    </recommendedName>
</protein>
<dbReference type="GO" id="GO:0005829">
    <property type="term" value="C:cytosol"/>
    <property type="evidence" value="ECO:0007669"/>
    <property type="project" value="TreeGrafter"/>
</dbReference>
<organism evidence="7 8">
    <name type="scientific">Brassica carinata</name>
    <name type="common">Ethiopian mustard</name>
    <name type="synonym">Abyssinian cabbage</name>
    <dbReference type="NCBI Taxonomy" id="52824"/>
    <lineage>
        <taxon>Eukaryota</taxon>
        <taxon>Viridiplantae</taxon>
        <taxon>Streptophyta</taxon>
        <taxon>Embryophyta</taxon>
        <taxon>Tracheophyta</taxon>
        <taxon>Spermatophyta</taxon>
        <taxon>Magnoliopsida</taxon>
        <taxon>eudicotyledons</taxon>
        <taxon>Gunneridae</taxon>
        <taxon>Pentapetalae</taxon>
        <taxon>rosids</taxon>
        <taxon>malvids</taxon>
        <taxon>Brassicales</taxon>
        <taxon>Brassicaceae</taxon>
        <taxon>Brassiceae</taxon>
        <taxon>Brassica</taxon>
    </lineage>
</organism>
<dbReference type="Proteomes" id="UP000886595">
    <property type="component" value="Unassembled WGS sequence"/>
</dbReference>
<dbReference type="InterPro" id="IPR008271">
    <property type="entry name" value="Ser/Thr_kinase_AS"/>
</dbReference>
<sequence>MYPTLTDYDIRYYIYELLKALDYCHSQGIMHKDVKPHNVMIDHELGKLRLIDLGREIKILQNLYGGPNIVKLLDVVRDQHSKTPSLIFEYVNSIDFKVMYPTLTDYDIRYYIYELLKALDYCHSQGIMHRDVKPHNVMIDHELGKLRLIDWGVSLSFIILEKSITSVWPQGTLRDPDFVDLQNYDYSLDMWSLGCMFAGMGSTPLTAPLERGESQVVVQLSLELQQGRGGCRLKQCSVMRLSCRSSGGSPAAVIGVSGSLRVVENRRPRCFDRGRLWPLGGFLRRILTTNLLFTAVFLSIQFLKASKGETVLRLSLIVSVSPLAPLTSRLHGVSLDSCGAESCALLGSFVCVFVAVGSFLLAGSLYRLIIYGRLRLDSGHRSSKVCLSGSIARSNFMDYKGYGEEESGKLLAPNWINLGKVVMTKEPGVASTTWLCSSNS</sequence>
<feature type="transmembrane region" description="Helical" evidence="5">
    <location>
        <begin position="344"/>
        <end position="366"/>
    </location>
</feature>
<dbReference type="FunFam" id="3.30.200.20:FF:000088">
    <property type="entry name" value="Casein kinase II subunit alpha"/>
    <property type="match status" value="1"/>
</dbReference>
<dbReference type="GO" id="GO:0005524">
    <property type="term" value="F:ATP binding"/>
    <property type="evidence" value="ECO:0007669"/>
    <property type="project" value="UniProtKB-UniRule"/>
</dbReference>
<feature type="transmembrane region" description="Helical" evidence="5">
    <location>
        <begin position="276"/>
        <end position="298"/>
    </location>
</feature>
<accession>A0A8X7QZE1</accession>
<dbReference type="Gene3D" id="3.30.200.20">
    <property type="entry name" value="Phosphorylase Kinase, domain 1"/>
    <property type="match status" value="1"/>
</dbReference>
<feature type="domain" description="Protein kinase" evidence="6">
    <location>
        <begin position="1"/>
        <end position="283"/>
    </location>
</feature>
<dbReference type="PANTHER" id="PTHR24054:SF49">
    <property type="entry name" value="PROTEIN KINASE DOMAIN-CONTAINING PROTEIN"/>
    <property type="match status" value="1"/>
</dbReference>
<dbReference type="EMBL" id="JAAMPC010000012">
    <property type="protein sequence ID" value="KAG2277615.1"/>
    <property type="molecule type" value="Genomic_DNA"/>
</dbReference>
<comment type="catalytic activity">
    <reaction evidence="4">
        <text>L-seryl-[protein] + ATP = O-phospho-L-seryl-[protein] + ADP + H(+)</text>
        <dbReference type="Rhea" id="RHEA:17989"/>
        <dbReference type="Rhea" id="RHEA-COMP:9863"/>
        <dbReference type="Rhea" id="RHEA-COMP:11604"/>
        <dbReference type="ChEBI" id="CHEBI:15378"/>
        <dbReference type="ChEBI" id="CHEBI:29999"/>
        <dbReference type="ChEBI" id="CHEBI:30616"/>
        <dbReference type="ChEBI" id="CHEBI:83421"/>
        <dbReference type="ChEBI" id="CHEBI:456216"/>
        <dbReference type="EC" id="2.7.11.1"/>
    </reaction>
</comment>
<evidence type="ECO:0000313" key="7">
    <source>
        <dbReference type="EMBL" id="KAG2277615.1"/>
    </source>
</evidence>
<keyword evidence="8" id="KW-1185">Reference proteome</keyword>
<keyword evidence="2 4" id="KW-0067">ATP-binding</keyword>
<comment type="catalytic activity">
    <reaction evidence="4">
        <text>L-threonyl-[protein] + ATP = O-phospho-L-threonyl-[protein] + ADP + H(+)</text>
        <dbReference type="Rhea" id="RHEA:46608"/>
        <dbReference type="Rhea" id="RHEA-COMP:11060"/>
        <dbReference type="Rhea" id="RHEA-COMP:11605"/>
        <dbReference type="ChEBI" id="CHEBI:15378"/>
        <dbReference type="ChEBI" id="CHEBI:30013"/>
        <dbReference type="ChEBI" id="CHEBI:30616"/>
        <dbReference type="ChEBI" id="CHEBI:61977"/>
        <dbReference type="ChEBI" id="CHEBI:456216"/>
        <dbReference type="EC" id="2.7.11.1"/>
    </reaction>
</comment>
<comment type="function">
    <text evidence="4">Casein kinases are operationally defined by their preferential utilization of acidic proteins as substrates.</text>
</comment>
<dbReference type="PANTHER" id="PTHR24054">
    <property type="entry name" value="CASEIN KINASE II SUBUNIT ALPHA"/>
    <property type="match status" value="1"/>
</dbReference>
<dbReference type="Gene3D" id="1.10.510.10">
    <property type="entry name" value="Transferase(Phosphotransferase) domain 1"/>
    <property type="match status" value="2"/>
</dbReference>
<dbReference type="InterPro" id="IPR000719">
    <property type="entry name" value="Prot_kinase_dom"/>
</dbReference>
<comment type="caution">
    <text evidence="7">The sequence shown here is derived from an EMBL/GenBank/DDBJ whole genome shotgun (WGS) entry which is preliminary data.</text>
</comment>
<evidence type="ECO:0000256" key="1">
    <source>
        <dbReference type="ARBA" id="ARBA00022741"/>
    </source>
</evidence>
<keyword evidence="5" id="KW-0812">Transmembrane</keyword>
<dbReference type="AlphaFoldDB" id="A0A8X7QZE1"/>
<evidence type="ECO:0000256" key="5">
    <source>
        <dbReference type="SAM" id="Phobius"/>
    </source>
</evidence>
<dbReference type="Pfam" id="PF00069">
    <property type="entry name" value="Pkinase"/>
    <property type="match status" value="2"/>
</dbReference>
<dbReference type="PROSITE" id="PS00108">
    <property type="entry name" value="PROTEIN_KINASE_ST"/>
    <property type="match status" value="2"/>
</dbReference>
<dbReference type="PROSITE" id="PS50011">
    <property type="entry name" value="PROTEIN_KINASE_DOM"/>
    <property type="match status" value="1"/>
</dbReference>
<evidence type="ECO:0000256" key="4">
    <source>
        <dbReference type="RuleBase" id="RU369118"/>
    </source>
</evidence>
<dbReference type="InterPro" id="IPR011009">
    <property type="entry name" value="Kinase-like_dom_sf"/>
</dbReference>
<evidence type="ECO:0000313" key="8">
    <source>
        <dbReference type="Proteomes" id="UP000886595"/>
    </source>
</evidence>
<dbReference type="GO" id="GO:0005956">
    <property type="term" value="C:protein kinase CK2 complex"/>
    <property type="evidence" value="ECO:0007669"/>
    <property type="project" value="TreeGrafter"/>
</dbReference>
<dbReference type="OrthoDB" id="10254671at2759"/>
<dbReference type="EC" id="2.7.11.1" evidence="4"/>
<gene>
    <name evidence="7" type="ORF">Bca52824_060170</name>
</gene>
<dbReference type="GO" id="GO:0106310">
    <property type="term" value="F:protein serine kinase activity"/>
    <property type="evidence" value="ECO:0007669"/>
    <property type="project" value="UniProtKB-UniRule"/>
</dbReference>
<keyword evidence="1 4" id="KW-0547">Nucleotide-binding</keyword>
<keyword evidence="4" id="KW-0418">Kinase</keyword>
<evidence type="ECO:0000256" key="3">
    <source>
        <dbReference type="ARBA" id="ARBA00061236"/>
    </source>
</evidence>
<keyword evidence="4" id="KW-0723">Serine/threonine-protein kinase</keyword>
<dbReference type="GO" id="GO:0005634">
    <property type="term" value="C:nucleus"/>
    <property type="evidence" value="ECO:0007669"/>
    <property type="project" value="TreeGrafter"/>
</dbReference>
<name>A0A8X7QZE1_BRACI</name>
<proteinExistence type="inferred from homology"/>
<comment type="similarity">
    <text evidence="3 4">Belongs to the protein kinase superfamily. Ser/Thr protein kinase family. CK2 subfamily.</text>
</comment>
<dbReference type="SUPFAM" id="SSF56112">
    <property type="entry name" value="Protein kinase-like (PK-like)"/>
    <property type="match status" value="2"/>
</dbReference>
<feature type="transmembrane region" description="Helical" evidence="5">
    <location>
        <begin position="310"/>
        <end position="332"/>
    </location>
</feature>
<keyword evidence="5" id="KW-1133">Transmembrane helix</keyword>
<dbReference type="InterPro" id="IPR045216">
    <property type="entry name" value="CK2_alpha"/>
</dbReference>
<evidence type="ECO:0000259" key="6">
    <source>
        <dbReference type="PROSITE" id="PS50011"/>
    </source>
</evidence>
<dbReference type="GO" id="GO:0051726">
    <property type="term" value="P:regulation of cell cycle"/>
    <property type="evidence" value="ECO:0007669"/>
    <property type="project" value="TreeGrafter"/>
</dbReference>